<dbReference type="PROSITE" id="PS51257">
    <property type="entry name" value="PROKAR_LIPOPROTEIN"/>
    <property type="match status" value="1"/>
</dbReference>
<organism evidence="1 2">
    <name type="scientific">Blastomonas marina</name>
    <dbReference type="NCBI Taxonomy" id="1867408"/>
    <lineage>
        <taxon>Bacteria</taxon>
        <taxon>Pseudomonadati</taxon>
        <taxon>Pseudomonadota</taxon>
        <taxon>Alphaproteobacteria</taxon>
        <taxon>Sphingomonadales</taxon>
        <taxon>Sphingomonadaceae</taxon>
        <taxon>Blastomonas</taxon>
    </lineage>
</organism>
<evidence type="ECO:0000313" key="2">
    <source>
        <dbReference type="Proteomes" id="UP000603317"/>
    </source>
</evidence>
<dbReference type="EMBL" id="BMID01000001">
    <property type="protein sequence ID" value="GGA01848.1"/>
    <property type="molecule type" value="Genomic_DNA"/>
</dbReference>
<keyword evidence="2" id="KW-1185">Reference proteome</keyword>
<sequence>MKILANSRDWRSYTGSVFVTFSALSLTACGVVDEMRKGEEGTDLPAVAASVPETDAEVVEQIVAHADDCLLVVWEAQEERDIAFDRAHDQAEGGAISCATGTSPSQFERAIASIRDAAGSGDKARMLREVDIPLIYIDNDGNRRALADPQTVDAVFDEVFDGATMAMLQRIDLSQMTVVPEQKGGFFELGSLWLVVDEPGSRPRIVTVNRQAIMEAAEAARAKAQAGENGVSRQSG</sequence>
<proteinExistence type="predicted"/>
<reference evidence="2" key="1">
    <citation type="journal article" date="2019" name="Int. J. Syst. Evol. Microbiol.">
        <title>The Global Catalogue of Microorganisms (GCM) 10K type strain sequencing project: providing services to taxonomists for standard genome sequencing and annotation.</title>
        <authorList>
            <consortium name="The Broad Institute Genomics Platform"/>
            <consortium name="The Broad Institute Genome Sequencing Center for Infectious Disease"/>
            <person name="Wu L."/>
            <person name="Ma J."/>
        </authorList>
    </citation>
    <scope>NUCLEOTIDE SEQUENCE [LARGE SCALE GENOMIC DNA]</scope>
    <source>
        <strain evidence="2">CGMCC 1.15297</strain>
    </source>
</reference>
<protein>
    <submittedName>
        <fullName evidence="1">Uncharacterized protein</fullName>
    </submittedName>
</protein>
<dbReference type="Proteomes" id="UP000603317">
    <property type="component" value="Unassembled WGS sequence"/>
</dbReference>
<name>A0ABQ1F7Q0_9SPHN</name>
<evidence type="ECO:0000313" key="1">
    <source>
        <dbReference type="EMBL" id="GGA01848.1"/>
    </source>
</evidence>
<gene>
    <name evidence="1" type="ORF">GCM10010923_08190</name>
</gene>
<dbReference type="RefSeq" id="WP_229658071.1">
    <property type="nucleotide sequence ID" value="NZ_BMID01000001.1"/>
</dbReference>
<comment type="caution">
    <text evidence="1">The sequence shown here is derived from an EMBL/GenBank/DDBJ whole genome shotgun (WGS) entry which is preliminary data.</text>
</comment>
<accession>A0ABQ1F7Q0</accession>